<reference evidence="7" key="2">
    <citation type="submission" date="2021-04" db="EMBL/GenBank/DDBJ databases">
        <authorList>
            <person name="Gilroy R."/>
        </authorList>
    </citation>
    <scope>NUCLEOTIDE SEQUENCE</scope>
    <source>
        <strain evidence="7">B5_2728</strain>
    </source>
</reference>
<keyword evidence="5" id="KW-0812">Transmembrane</keyword>
<accession>A0A948T133</accession>
<gene>
    <name evidence="7" type="ORF">H9882_01310</name>
</gene>
<organism evidence="7 8">
    <name type="scientific">Candidatus Allofournierella pullistercoris</name>
    <dbReference type="NCBI Taxonomy" id="2838597"/>
    <lineage>
        <taxon>Bacteria</taxon>
        <taxon>Bacillati</taxon>
        <taxon>Bacillota</taxon>
        <taxon>Clostridia</taxon>
        <taxon>Eubacteriales</taxon>
        <taxon>Oscillospiraceae</taxon>
        <taxon>Allofournierella</taxon>
    </lineage>
</organism>
<evidence type="ECO:0000256" key="5">
    <source>
        <dbReference type="SAM" id="Phobius"/>
    </source>
</evidence>
<feature type="transmembrane region" description="Helical" evidence="5">
    <location>
        <begin position="20"/>
        <end position="37"/>
    </location>
</feature>
<feature type="domain" description="YknX-like beta-barrel" evidence="6">
    <location>
        <begin position="376"/>
        <end position="450"/>
    </location>
</feature>
<dbReference type="Gene3D" id="2.40.30.170">
    <property type="match status" value="1"/>
</dbReference>
<proteinExistence type="predicted"/>
<dbReference type="InterPro" id="IPR058636">
    <property type="entry name" value="Beta-barrel_YknX"/>
</dbReference>
<dbReference type="Pfam" id="PF25990">
    <property type="entry name" value="Beta-barrel_YknX"/>
    <property type="match status" value="1"/>
</dbReference>
<dbReference type="AlphaFoldDB" id="A0A948T133"/>
<evidence type="ECO:0000313" key="8">
    <source>
        <dbReference type="Proteomes" id="UP000713596"/>
    </source>
</evidence>
<dbReference type="GO" id="GO:0030313">
    <property type="term" value="C:cell envelope"/>
    <property type="evidence" value="ECO:0007669"/>
    <property type="project" value="UniProtKB-SubCell"/>
</dbReference>
<comment type="caution">
    <text evidence="7">The sequence shown here is derived from an EMBL/GenBank/DDBJ whole genome shotgun (WGS) entry which is preliminary data.</text>
</comment>
<evidence type="ECO:0000256" key="3">
    <source>
        <dbReference type="SAM" id="Coils"/>
    </source>
</evidence>
<protein>
    <submittedName>
        <fullName evidence="7">HlyD family efflux transporter periplasmic adaptor subunit</fullName>
    </submittedName>
</protein>
<evidence type="ECO:0000256" key="4">
    <source>
        <dbReference type="SAM" id="MobiDB-lite"/>
    </source>
</evidence>
<dbReference type="Gene3D" id="1.20.120.330">
    <property type="entry name" value="Nucleotidyltransferases domain 2"/>
    <property type="match status" value="1"/>
</dbReference>
<dbReference type="PANTHER" id="PTHR32347">
    <property type="entry name" value="EFFLUX SYSTEM COMPONENT YKNX-RELATED"/>
    <property type="match status" value="1"/>
</dbReference>
<feature type="coiled-coil region" evidence="3">
    <location>
        <begin position="110"/>
        <end position="176"/>
    </location>
</feature>
<dbReference type="InterPro" id="IPR050465">
    <property type="entry name" value="UPF0194_transport"/>
</dbReference>
<evidence type="ECO:0000256" key="2">
    <source>
        <dbReference type="ARBA" id="ARBA00023054"/>
    </source>
</evidence>
<keyword evidence="5" id="KW-0472">Membrane</keyword>
<evidence type="ECO:0000256" key="1">
    <source>
        <dbReference type="ARBA" id="ARBA00004196"/>
    </source>
</evidence>
<evidence type="ECO:0000313" key="7">
    <source>
        <dbReference type="EMBL" id="MBU3805532.1"/>
    </source>
</evidence>
<dbReference type="Gene3D" id="2.40.50.100">
    <property type="match status" value="1"/>
</dbReference>
<dbReference type="Proteomes" id="UP000713596">
    <property type="component" value="Unassembled WGS sequence"/>
</dbReference>
<dbReference type="EMBL" id="JAHLFP010000008">
    <property type="protein sequence ID" value="MBU3805532.1"/>
    <property type="molecule type" value="Genomic_DNA"/>
</dbReference>
<keyword evidence="2 3" id="KW-0175">Coiled coil</keyword>
<evidence type="ECO:0000259" key="6">
    <source>
        <dbReference type="Pfam" id="PF25990"/>
    </source>
</evidence>
<comment type="subcellular location">
    <subcellularLocation>
        <location evidence="1">Cell envelope</location>
    </subcellularLocation>
</comment>
<dbReference type="Gene3D" id="2.40.420.20">
    <property type="match status" value="1"/>
</dbReference>
<feature type="compositionally biased region" description="Gly residues" evidence="4">
    <location>
        <begin position="564"/>
        <end position="573"/>
    </location>
</feature>
<feature type="coiled-coil region" evidence="3">
    <location>
        <begin position="229"/>
        <end position="344"/>
    </location>
</feature>
<feature type="region of interest" description="Disordered" evidence="4">
    <location>
        <begin position="546"/>
        <end position="573"/>
    </location>
</feature>
<sequence>MSEQKKSGPLGFVASHKRWFIAGAVLAFVAAGIFWATRSKNAGMPQMQQSVIRTVTLSRGTLDESISATGTVQSEDVSSVTTTLRYTVKEVNVQVGDTVQAGDVICTLDTESLEKNIAKLTENLQESKERALATYEKSQTAVTEAQEAFSEAADKLTKAQQEYDTAKAAYDDATSKTTAFQSQVDEADAVQQDALAQLNSAMEQVNQKQGAYSVACWQWQQALDQGQDATQLQANMDSAKMELDQAQSAIQPAQQALDTAKQEYQRLSAQLMEAQSTVNFTAVSQQYQQCQQALEQAQMAYDQALKTAENAESSRSDALDAYNKATESDELEQLQEELENCVLTAETSGKVTALNATVGNTIDGVAATIQNTDQLKIAISIAEYDIDKVQVGMPARITSDVVDGTIQGTLTQISPTATGGGQTSSGFAAEVTVNDANSGLLIGTNAKVEIVLSSSDNVFSVPLDAIEEQEDGTHVIYVQTGEKDGEQVFEAVPVTVGQENDYYAEISGSELSEGMQVRASVTEEAVTEDDAFIRINMGGAIQEASMGGAIQEASGQAEPARPSGGQGGPGMGG</sequence>
<keyword evidence="5" id="KW-1133">Transmembrane helix</keyword>
<name>A0A948T133_9FIRM</name>
<reference evidence="7" key="1">
    <citation type="journal article" date="2021" name="PeerJ">
        <title>Extensive microbial diversity within the chicken gut microbiome revealed by metagenomics and culture.</title>
        <authorList>
            <person name="Gilroy R."/>
            <person name="Ravi A."/>
            <person name="Getino M."/>
            <person name="Pursley I."/>
            <person name="Horton D.L."/>
            <person name="Alikhan N.F."/>
            <person name="Baker D."/>
            <person name="Gharbi K."/>
            <person name="Hall N."/>
            <person name="Watson M."/>
            <person name="Adriaenssens E.M."/>
            <person name="Foster-Nyarko E."/>
            <person name="Jarju S."/>
            <person name="Secka A."/>
            <person name="Antonio M."/>
            <person name="Oren A."/>
            <person name="Chaudhuri R.R."/>
            <person name="La Ragione R."/>
            <person name="Hildebrand F."/>
            <person name="Pallen M.J."/>
        </authorList>
    </citation>
    <scope>NUCLEOTIDE SEQUENCE</scope>
    <source>
        <strain evidence="7">B5_2728</strain>
    </source>
</reference>